<gene>
    <name evidence="1" type="ORF">Q7A36_38190</name>
</gene>
<sequence length="299" mass="32291">MGRDRAKKAIGSEAERIVEEAALILAGWPGTFHAALEMAGGGHATSDVNLDARFGPAYRRIMHTAYGPLSFVAAELRAHAASGFPAQKLDAPSGDVLVPLRKARLAMGLSYQTAQRLVFRGALRVEKRRMGKWIRLLVRPDEFAAAVESLGLDVDFTTVKQNRDALPRKEVERLLSVGPRAVEDMATLGLLGERVSVGFRQFITRQAVERLLTRVDGLTGTATTFRLARPGEFTPSLFAIISEYSVAEVVDALLMSGASPACMVPGSAGLARYAFRRADIVAALMQAAKKSGQSILLQE</sequence>
<comment type="caution">
    <text evidence="1">The sequence shown here is derived from an EMBL/GenBank/DDBJ whole genome shotgun (WGS) entry which is preliminary data.</text>
</comment>
<evidence type="ECO:0000313" key="2">
    <source>
        <dbReference type="Proteomes" id="UP001243009"/>
    </source>
</evidence>
<dbReference type="RefSeq" id="WP_305109028.1">
    <property type="nucleotide sequence ID" value="NZ_JAUTWS010000181.1"/>
</dbReference>
<protein>
    <submittedName>
        <fullName evidence="1">Uncharacterized protein</fullName>
    </submittedName>
</protein>
<accession>A0ABT9EDA4</accession>
<reference evidence="1 2" key="1">
    <citation type="submission" date="2023-08" db="EMBL/GenBank/DDBJ databases">
        <title>The draft genome sequence of Paracraurococcus sp. LOR1-02.</title>
        <authorList>
            <person name="Kingkaew E."/>
            <person name="Tanasupawat S."/>
        </authorList>
    </citation>
    <scope>NUCLEOTIDE SEQUENCE [LARGE SCALE GENOMIC DNA]</scope>
    <source>
        <strain evidence="1 2">LOR1-02</strain>
    </source>
</reference>
<proteinExistence type="predicted"/>
<keyword evidence="2" id="KW-1185">Reference proteome</keyword>
<dbReference type="Proteomes" id="UP001243009">
    <property type="component" value="Unassembled WGS sequence"/>
</dbReference>
<organism evidence="1 2">
    <name type="scientific">Paracraurococcus lichenis</name>
    <dbReference type="NCBI Taxonomy" id="3064888"/>
    <lineage>
        <taxon>Bacteria</taxon>
        <taxon>Pseudomonadati</taxon>
        <taxon>Pseudomonadota</taxon>
        <taxon>Alphaproteobacteria</taxon>
        <taxon>Acetobacterales</taxon>
        <taxon>Roseomonadaceae</taxon>
        <taxon>Paracraurococcus</taxon>
    </lineage>
</organism>
<name>A0ABT9EDA4_9PROT</name>
<dbReference type="EMBL" id="JAUTWS010000181">
    <property type="protein sequence ID" value="MDO9714189.1"/>
    <property type="molecule type" value="Genomic_DNA"/>
</dbReference>
<evidence type="ECO:0000313" key="1">
    <source>
        <dbReference type="EMBL" id="MDO9714189.1"/>
    </source>
</evidence>